<accession>A0A6G1HEX8</accession>
<sequence length="334" mass="38122">MDDFPDNPKGREHTLQALLNRWETTHQQHSGGVGPIRYGKSFLGIWLWNRNILEIPVSLRSSLWLIAPPPCAETYAKQLQNAIRIHVRDCVPSEDTGHVLSLQHDQILCEIARLATLEGGADPATELLIWIKTWVLHNRSDGLHYQWSVGFSTTIPYFLYSWHVATNRLLMSISLRAWKDHKYVWDVSRYLDDLQRALAEFHHGENDDCQNYFGQELGVLLRIQRHYTRIPVIKGNAYLVAGRHLPAELLENVIDQTIEAEGLAEKSAGARCILETEDGQYFGPIYETIPLGDDLDENVELLERGYCTFVDPVPESLRCPAVHDKSLSGVYHFS</sequence>
<dbReference type="AlphaFoldDB" id="A0A6G1HEX8"/>
<dbReference type="Proteomes" id="UP000800041">
    <property type="component" value="Unassembled WGS sequence"/>
</dbReference>
<name>A0A6G1HEX8_9PEZI</name>
<gene>
    <name evidence="1" type="ORF">K402DRAFT_416988</name>
</gene>
<organism evidence="1 2">
    <name type="scientific">Aulographum hederae CBS 113979</name>
    <dbReference type="NCBI Taxonomy" id="1176131"/>
    <lineage>
        <taxon>Eukaryota</taxon>
        <taxon>Fungi</taxon>
        <taxon>Dikarya</taxon>
        <taxon>Ascomycota</taxon>
        <taxon>Pezizomycotina</taxon>
        <taxon>Dothideomycetes</taxon>
        <taxon>Pleosporomycetidae</taxon>
        <taxon>Aulographales</taxon>
        <taxon>Aulographaceae</taxon>
    </lineage>
</organism>
<dbReference type="EMBL" id="ML977139">
    <property type="protein sequence ID" value="KAF1991715.1"/>
    <property type="molecule type" value="Genomic_DNA"/>
</dbReference>
<keyword evidence="2" id="KW-1185">Reference proteome</keyword>
<proteinExistence type="predicted"/>
<reference evidence="1" key="1">
    <citation type="journal article" date="2020" name="Stud. Mycol.">
        <title>101 Dothideomycetes genomes: a test case for predicting lifestyles and emergence of pathogens.</title>
        <authorList>
            <person name="Haridas S."/>
            <person name="Albert R."/>
            <person name="Binder M."/>
            <person name="Bloem J."/>
            <person name="Labutti K."/>
            <person name="Salamov A."/>
            <person name="Andreopoulos B."/>
            <person name="Baker S."/>
            <person name="Barry K."/>
            <person name="Bills G."/>
            <person name="Bluhm B."/>
            <person name="Cannon C."/>
            <person name="Castanera R."/>
            <person name="Culley D."/>
            <person name="Daum C."/>
            <person name="Ezra D."/>
            <person name="Gonzalez J."/>
            <person name="Henrissat B."/>
            <person name="Kuo A."/>
            <person name="Liang C."/>
            <person name="Lipzen A."/>
            <person name="Lutzoni F."/>
            <person name="Magnuson J."/>
            <person name="Mondo S."/>
            <person name="Nolan M."/>
            <person name="Ohm R."/>
            <person name="Pangilinan J."/>
            <person name="Park H.-J."/>
            <person name="Ramirez L."/>
            <person name="Alfaro M."/>
            <person name="Sun H."/>
            <person name="Tritt A."/>
            <person name="Yoshinaga Y."/>
            <person name="Zwiers L.-H."/>
            <person name="Turgeon B."/>
            <person name="Goodwin S."/>
            <person name="Spatafora J."/>
            <person name="Crous P."/>
            <person name="Grigoriev I."/>
        </authorList>
    </citation>
    <scope>NUCLEOTIDE SEQUENCE</scope>
    <source>
        <strain evidence="1">CBS 113979</strain>
    </source>
</reference>
<evidence type="ECO:0000313" key="1">
    <source>
        <dbReference type="EMBL" id="KAF1991715.1"/>
    </source>
</evidence>
<evidence type="ECO:0000313" key="2">
    <source>
        <dbReference type="Proteomes" id="UP000800041"/>
    </source>
</evidence>
<protein>
    <submittedName>
        <fullName evidence="1">Uncharacterized protein</fullName>
    </submittedName>
</protein>